<dbReference type="NCBIfam" id="NF004356">
    <property type="entry name" value="PRK05732.1"/>
    <property type="match status" value="1"/>
</dbReference>
<evidence type="ECO:0000313" key="10">
    <source>
        <dbReference type="EMBL" id="MDO6453222.1"/>
    </source>
</evidence>
<dbReference type="GO" id="GO:0008681">
    <property type="term" value="F:2-octaprenyl-6-methoxyphenol hydroxylase activity"/>
    <property type="evidence" value="ECO:0007669"/>
    <property type="project" value="InterPro"/>
</dbReference>
<comment type="cofactor">
    <cofactor evidence="1">
        <name>FAD</name>
        <dbReference type="ChEBI" id="CHEBI:57692"/>
    </cofactor>
</comment>
<gene>
    <name evidence="10" type="primary">ubiH</name>
    <name evidence="10" type="synonym">visB</name>
    <name evidence="10" type="ORF">Q4490_06560</name>
</gene>
<dbReference type="Gene3D" id="3.50.50.60">
    <property type="entry name" value="FAD/NAD(P)-binding domain"/>
    <property type="match status" value="2"/>
</dbReference>
<keyword evidence="5" id="KW-0274">FAD</keyword>
<dbReference type="AlphaFoldDB" id="A0AAW7XHX1"/>
<keyword evidence="4" id="KW-0285">Flavoprotein</keyword>
<feature type="transmembrane region" description="Helical" evidence="8">
    <location>
        <begin position="12"/>
        <end position="35"/>
    </location>
</feature>
<sequence length="429" mass="46507">MTEKSNKEASAAVQTFDIVIIGGGMVGASLAAALLPAAQSLDLQIAMIESQPLPDDDLTVYQPSYDARATALSYGTRSLYEHIGVWPAIAEQATPITHIHVSDKGHFGAARLSAEQEKVPALGYVVENHWLGRVLLNHLQTHTNHERLTPICPAHVSHVARVESGMEVTVDINGVEQVIRAALVVMADGGRSDLREQLGIGYQQTQYDQHAVVAVISPDRSHKNIAYERFTPDGPVAVLPLATHDQDNRCGLVWTVPSDELEETLAMSDDAFMAKVQERFGYRAGRFVKVGERFSYPLKKVVADEQVRSGLAILGNAAHALHPIAGQGYNLALRGVVALAQQLIDARQRGVGLGDLTMLQAYYRARIDDQERTIGLSDKTMRLFSNTNPLLALGRDVGLQAMDICPIAKTIFARGAMGLDIPAPDLTAS</sequence>
<dbReference type="InterPro" id="IPR011295">
    <property type="entry name" value="UbiH"/>
</dbReference>
<dbReference type="GO" id="GO:0071949">
    <property type="term" value="F:FAD binding"/>
    <property type="evidence" value="ECO:0007669"/>
    <property type="project" value="InterPro"/>
</dbReference>
<dbReference type="InterPro" id="IPR036188">
    <property type="entry name" value="FAD/NAD-bd_sf"/>
</dbReference>
<evidence type="ECO:0000256" key="5">
    <source>
        <dbReference type="ARBA" id="ARBA00022827"/>
    </source>
</evidence>
<dbReference type="NCBIfam" id="TIGR01988">
    <property type="entry name" value="Ubi-OHases"/>
    <property type="match status" value="1"/>
</dbReference>
<dbReference type="Pfam" id="PF01494">
    <property type="entry name" value="FAD_binding_3"/>
    <property type="match status" value="1"/>
</dbReference>
<evidence type="ECO:0000256" key="3">
    <source>
        <dbReference type="ARBA" id="ARBA00005349"/>
    </source>
</evidence>
<dbReference type="PRINTS" id="PR00420">
    <property type="entry name" value="RNGMNOXGNASE"/>
</dbReference>
<dbReference type="EMBL" id="JAUOPG010000003">
    <property type="protein sequence ID" value="MDO6453222.1"/>
    <property type="molecule type" value="Genomic_DNA"/>
</dbReference>
<comment type="pathway">
    <text evidence="2">Cofactor biosynthesis; ubiquinone biosynthesis.</text>
</comment>
<dbReference type="NCBIfam" id="TIGR01984">
    <property type="entry name" value="UbiH"/>
    <property type="match status" value="1"/>
</dbReference>
<evidence type="ECO:0000256" key="2">
    <source>
        <dbReference type="ARBA" id="ARBA00004749"/>
    </source>
</evidence>
<reference evidence="10" key="1">
    <citation type="submission" date="2023-07" db="EMBL/GenBank/DDBJ databases">
        <title>Genome content predicts the carbon catabolic preferences of heterotrophic bacteria.</title>
        <authorList>
            <person name="Gralka M."/>
        </authorList>
    </citation>
    <scope>NUCLEOTIDE SEQUENCE</scope>
    <source>
        <strain evidence="10">I2M16</strain>
    </source>
</reference>
<evidence type="ECO:0000259" key="9">
    <source>
        <dbReference type="Pfam" id="PF01494"/>
    </source>
</evidence>
<dbReference type="PANTHER" id="PTHR43876:SF8">
    <property type="entry name" value="2-OCTAPRENYL-6-METHOXYPHENOL HYDROXYLASE"/>
    <property type="match status" value="1"/>
</dbReference>
<keyword evidence="8" id="KW-1133">Transmembrane helix</keyword>
<evidence type="ECO:0000256" key="4">
    <source>
        <dbReference type="ARBA" id="ARBA00022630"/>
    </source>
</evidence>
<evidence type="ECO:0000256" key="1">
    <source>
        <dbReference type="ARBA" id="ARBA00001974"/>
    </source>
</evidence>
<dbReference type="PANTHER" id="PTHR43876">
    <property type="entry name" value="UBIQUINONE BIOSYNTHESIS MONOOXYGENASE COQ6, MITOCHONDRIAL"/>
    <property type="match status" value="1"/>
</dbReference>
<feature type="domain" description="FAD-binding" evidence="9">
    <location>
        <begin position="17"/>
        <end position="348"/>
    </location>
</feature>
<evidence type="ECO:0000256" key="6">
    <source>
        <dbReference type="ARBA" id="ARBA00023002"/>
    </source>
</evidence>
<keyword evidence="7" id="KW-0503">Monooxygenase</keyword>
<keyword evidence="8" id="KW-0472">Membrane</keyword>
<organism evidence="10 11">
    <name type="scientific">Neptunomonas phycophila</name>
    <dbReference type="NCBI Taxonomy" id="1572645"/>
    <lineage>
        <taxon>Bacteria</taxon>
        <taxon>Pseudomonadati</taxon>
        <taxon>Pseudomonadota</taxon>
        <taxon>Gammaproteobacteria</taxon>
        <taxon>Oceanospirillales</taxon>
        <taxon>Oceanospirillaceae</taxon>
        <taxon>Neptunomonas</taxon>
    </lineage>
</organism>
<protein>
    <submittedName>
        <fullName evidence="10">2-octaprenyl-6-methoxyphenyl hydroxylase</fullName>
        <ecNumber evidence="10">1.14.13.-</ecNumber>
    </submittedName>
</protein>
<keyword evidence="8" id="KW-0812">Transmembrane</keyword>
<dbReference type="InterPro" id="IPR010971">
    <property type="entry name" value="UbiH/COQ6"/>
</dbReference>
<dbReference type="RefSeq" id="WP_303549366.1">
    <property type="nucleotide sequence ID" value="NZ_JAUOPG010000003.1"/>
</dbReference>
<dbReference type="Proteomes" id="UP001169862">
    <property type="component" value="Unassembled WGS sequence"/>
</dbReference>
<evidence type="ECO:0000256" key="7">
    <source>
        <dbReference type="ARBA" id="ARBA00023033"/>
    </source>
</evidence>
<evidence type="ECO:0000256" key="8">
    <source>
        <dbReference type="SAM" id="Phobius"/>
    </source>
</evidence>
<comment type="similarity">
    <text evidence="3">Belongs to the UbiH/COQ6 family.</text>
</comment>
<accession>A0AAW7XHX1</accession>
<keyword evidence="6 10" id="KW-0560">Oxidoreductase</keyword>
<dbReference type="InterPro" id="IPR002938">
    <property type="entry name" value="FAD-bd"/>
</dbReference>
<name>A0AAW7XHX1_9GAMM</name>
<comment type="caution">
    <text evidence="10">The sequence shown here is derived from an EMBL/GenBank/DDBJ whole genome shotgun (WGS) entry which is preliminary data.</text>
</comment>
<dbReference type="GO" id="GO:0006744">
    <property type="term" value="P:ubiquinone biosynthetic process"/>
    <property type="evidence" value="ECO:0007669"/>
    <property type="project" value="InterPro"/>
</dbReference>
<proteinExistence type="inferred from homology"/>
<evidence type="ECO:0000313" key="11">
    <source>
        <dbReference type="Proteomes" id="UP001169862"/>
    </source>
</evidence>
<dbReference type="InterPro" id="IPR051205">
    <property type="entry name" value="UbiH/COQ6_monooxygenase"/>
</dbReference>
<dbReference type="EC" id="1.14.13.-" evidence="10"/>
<dbReference type="SUPFAM" id="SSF51905">
    <property type="entry name" value="FAD/NAD(P)-binding domain"/>
    <property type="match status" value="1"/>
</dbReference>